<sequence length="39" mass="4655">MYKLLTSHLFVLYVAPLPCLHLHRDTLNDRHSLQARLHM</sequence>
<accession>A0A4U6T7A7</accession>
<feature type="chain" id="PRO_5020369474" evidence="1">
    <location>
        <begin position="17"/>
        <end position="39"/>
    </location>
</feature>
<reference evidence="2" key="1">
    <citation type="submission" date="2019-03" db="EMBL/GenBank/DDBJ databases">
        <title>WGS assembly of Setaria viridis.</title>
        <authorList>
            <person name="Huang P."/>
            <person name="Jenkins J."/>
            <person name="Grimwood J."/>
            <person name="Barry K."/>
            <person name="Healey A."/>
            <person name="Mamidi S."/>
            <person name="Sreedasyam A."/>
            <person name="Shu S."/>
            <person name="Feldman M."/>
            <person name="Wu J."/>
            <person name="Yu Y."/>
            <person name="Chen C."/>
            <person name="Johnson J."/>
            <person name="Rokhsar D."/>
            <person name="Baxter I."/>
            <person name="Schmutz J."/>
            <person name="Brutnell T."/>
            <person name="Kellogg E."/>
        </authorList>
    </citation>
    <scope>NUCLEOTIDE SEQUENCE [LARGE SCALE GENOMIC DNA]</scope>
</reference>
<name>A0A4U6T7A7_SETVI</name>
<protein>
    <submittedName>
        <fullName evidence="2">Uncharacterized protein</fullName>
    </submittedName>
</protein>
<gene>
    <name evidence="2" type="ORF">SEVIR_9G471750v2</name>
</gene>
<evidence type="ECO:0000256" key="1">
    <source>
        <dbReference type="SAM" id="SignalP"/>
    </source>
</evidence>
<dbReference type="AlphaFoldDB" id="A0A4U6T7A7"/>
<dbReference type="Proteomes" id="UP000298652">
    <property type="component" value="Chromosome 9"/>
</dbReference>
<dbReference type="EMBL" id="CM016560">
    <property type="protein sequence ID" value="TKV97071.1"/>
    <property type="molecule type" value="Genomic_DNA"/>
</dbReference>
<evidence type="ECO:0000313" key="2">
    <source>
        <dbReference type="EMBL" id="TKV97071.1"/>
    </source>
</evidence>
<keyword evidence="3" id="KW-1185">Reference proteome</keyword>
<keyword evidence="1" id="KW-0732">Signal</keyword>
<organism evidence="2 3">
    <name type="scientific">Setaria viridis</name>
    <name type="common">Green bristlegrass</name>
    <name type="synonym">Setaria italica subsp. viridis</name>
    <dbReference type="NCBI Taxonomy" id="4556"/>
    <lineage>
        <taxon>Eukaryota</taxon>
        <taxon>Viridiplantae</taxon>
        <taxon>Streptophyta</taxon>
        <taxon>Embryophyta</taxon>
        <taxon>Tracheophyta</taxon>
        <taxon>Spermatophyta</taxon>
        <taxon>Magnoliopsida</taxon>
        <taxon>Liliopsida</taxon>
        <taxon>Poales</taxon>
        <taxon>Poaceae</taxon>
        <taxon>PACMAD clade</taxon>
        <taxon>Panicoideae</taxon>
        <taxon>Panicodae</taxon>
        <taxon>Paniceae</taxon>
        <taxon>Cenchrinae</taxon>
        <taxon>Setaria</taxon>
    </lineage>
</organism>
<proteinExistence type="predicted"/>
<dbReference type="Gramene" id="TKV97071">
    <property type="protein sequence ID" value="TKV97071"/>
    <property type="gene ID" value="SEVIR_9G471750v2"/>
</dbReference>
<evidence type="ECO:0000313" key="3">
    <source>
        <dbReference type="Proteomes" id="UP000298652"/>
    </source>
</evidence>
<feature type="signal peptide" evidence="1">
    <location>
        <begin position="1"/>
        <end position="16"/>
    </location>
</feature>